<feature type="chain" id="PRO_5046576761" description="Insulinase family protein" evidence="1">
    <location>
        <begin position="25"/>
        <end position="520"/>
    </location>
</feature>
<dbReference type="Proteomes" id="UP001501153">
    <property type="component" value="Unassembled WGS sequence"/>
</dbReference>
<accession>A0ABP8IRZ0</accession>
<feature type="domain" description="Peptidase M16 N-terminal" evidence="2">
    <location>
        <begin position="30"/>
        <end position="149"/>
    </location>
</feature>
<proteinExistence type="predicted"/>
<evidence type="ECO:0000313" key="5">
    <source>
        <dbReference type="Proteomes" id="UP001501153"/>
    </source>
</evidence>
<dbReference type="RefSeq" id="WP_345238256.1">
    <property type="nucleotide sequence ID" value="NZ_BAABGZ010000081.1"/>
</dbReference>
<evidence type="ECO:0008006" key="6">
    <source>
        <dbReference type="Google" id="ProtNLM"/>
    </source>
</evidence>
<keyword evidence="5" id="KW-1185">Reference proteome</keyword>
<protein>
    <recommendedName>
        <fullName evidence="6">Insulinase family protein</fullName>
    </recommendedName>
</protein>
<evidence type="ECO:0000259" key="3">
    <source>
        <dbReference type="Pfam" id="PF05193"/>
    </source>
</evidence>
<dbReference type="SUPFAM" id="SSF63411">
    <property type="entry name" value="LuxS/MPP-like metallohydrolase"/>
    <property type="match status" value="2"/>
</dbReference>
<feature type="signal peptide" evidence="1">
    <location>
        <begin position="1"/>
        <end position="24"/>
    </location>
</feature>
<evidence type="ECO:0000259" key="2">
    <source>
        <dbReference type="Pfam" id="PF00675"/>
    </source>
</evidence>
<gene>
    <name evidence="4" type="ORF">GCM10023185_43370</name>
</gene>
<comment type="caution">
    <text evidence="4">The sequence shown here is derived from an EMBL/GenBank/DDBJ whole genome shotgun (WGS) entry which is preliminary data.</text>
</comment>
<evidence type="ECO:0000256" key="1">
    <source>
        <dbReference type="SAM" id="SignalP"/>
    </source>
</evidence>
<feature type="domain" description="Peptidase M16 C-terminal" evidence="3">
    <location>
        <begin position="182"/>
        <end position="317"/>
    </location>
</feature>
<reference evidence="5" key="1">
    <citation type="journal article" date="2019" name="Int. J. Syst. Evol. Microbiol.">
        <title>The Global Catalogue of Microorganisms (GCM) 10K type strain sequencing project: providing services to taxonomists for standard genome sequencing and annotation.</title>
        <authorList>
            <consortium name="The Broad Institute Genomics Platform"/>
            <consortium name="The Broad Institute Genome Sequencing Center for Infectious Disease"/>
            <person name="Wu L."/>
            <person name="Ma J."/>
        </authorList>
    </citation>
    <scope>NUCLEOTIDE SEQUENCE [LARGE SCALE GENOMIC DNA]</scope>
    <source>
        <strain evidence="5">JCM 17923</strain>
    </source>
</reference>
<dbReference type="InterPro" id="IPR050361">
    <property type="entry name" value="MPP/UQCRC_Complex"/>
</dbReference>
<dbReference type="Gene3D" id="3.30.830.10">
    <property type="entry name" value="Metalloenzyme, LuxS/M16 peptidase-like"/>
    <property type="match status" value="2"/>
</dbReference>
<dbReference type="InterPro" id="IPR011249">
    <property type="entry name" value="Metalloenz_LuxS/M16"/>
</dbReference>
<dbReference type="InterPro" id="IPR007863">
    <property type="entry name" value="Peptidase_M16_C"/>
</dbReference>
<dbReference type="PANTHER" id="PTHR11851">
    <property type="entry name" value="METALLOPROTEASE"/>
    <property type="match status" value="1"/>
</dbReference>
<dbReference type="Pfam" id="PF05193">
    <property type="entry name" value="Peptidase_M16_C"/>
    <property type="match status" value="1"/>
</dbReference>
<organism evidence="4 5">
    <name type="scientific">Hymenobacter saemangeumensis</name>
    <dbReference type="NCBI Taxonomy" id="1084522"/>
    <lineage>
        <taxon>Bacteria</taxon>
        <taxon>Pseudomonadati</taxon>
        <taxon>Bacteroidota</taxon>
        <taxon>Cytophagia</taxon>
        <taxon>Cytophagales</taxon>
        <taxon>Hymenobacteraceae</taxon>
        <taxon>Hymenobacter</taxon>
    </lineage>
</organism>
<dbReference type="InterPro" id="IPR011765">
    <property type="entry name" value="Pept_M16_N"/>
</dbReference>
<name>A0ABP8IRZ0_9BACT</name>
<evidence type="ECO:0000313" key="4">
    <source>
        <dbReference type="EMBL" id="GAA4369591.1"/>
    </source>
</evidence>
<dbReference type="EMBL" id="BAABGZ010000081">
    <property type="protein sequence ID" value="GAA4369591.1"/>
    <property type="molecule type" value="Genomic_DNA"/>
</dbReference>
<keyword evidence="1" id="KW-0732">Signal</keyword>
<dbReference type="Pfam" id="PF00675">
    <property type="entry name" value="Peptidase_M16"/>
    <property type="match status" value="1"/>
</dbReference>
<sequence>MKKTFSRFFLAATLAAAPLLQLRAADVVELRQPRASKIVVQLRFRNGSAADPVGKEGLTYLTSQLVTEGGTKAMTAAQIKDFVYPLAASYYARTDKEVTTFTFEFHHDHLEKFYPVLTGLMLTPTFSEEDFKRLKSNQLNYVEQVVRSSSDEDYSKFALEDLLFRGTRYQHLTRGTAPGLRSVTLDDVRNYYTSAFGADNLTIGIAGNYPASYLARLKADLEKLPKTTTARPVVPNVTAPNGVQVEIISQPNALGSAIYAGFPLAITRANLPDFAALMVANSYLGEHRKSYGRLYDKIRTTRSMNYGDYSYIEWYEAGGQNQLPLPGVPRRANYSSIWIRPVQIAEGLRKQYPADMGDLKVGQGAFALRLALREMDNLVKNGLSAEDFELTRTFLRSYTKLYATTPSRQLGYLLDSKFYGLNDYLSQLDAQLAKLTREDVNQALKKHWQTQNMYVTIVTDDSEAQALAEALRQNTPVPMSYSKAVREGLPAPVLAEDEQVAGYKLNVTEVKVVDTKDTFK</sequence>